<evidence type="ECO:0000313" key="2">
    <source>
        <dbReference type="Proteomes" id="UP000655225"/>
    </source>
</evidence>
<dbReference type="Proteomes" id="UP000655225">
    <property type="component" value="Unassembled WGS sequence"/>
</dbReference>
<comment type="caution">
    <text evidence="1">The sequence shown here is derived from an EMBL/GenBank/DDBJ whole genome shotgun (WGS) entry which is preliminary data.</text>
</comment>
<dbReference type="AlphaFoldDB" id="A0A834YBQ4"/>
<accession>A0A834YBQ4</accession>
<keyword evidence="2" id="KW-1185">Reference proteome</keyword>
<reference evidence="1 2" key="1">
    <citation type="submission" date="2020-04" db="EMBL/GenBank/DDBJ databases">
        <title>Plant Genome Project.</title>
        <authorList>
            <person name="Zhang R.-G."/>
        </authorList>
    </citation>
    <scope>NUCLEOTIDE SEQUENCE [LARGE SCALE GENOMIC DNA]</scope>
    <source>
        <strain evidence="1">YNK0</strain>
        <tissue evidence="1">Leaf</tissue>
    </source>
</reference>
<dbReference type="EMBL" id="JABCRI010000022">
    <property type="protein sequence ID" value="KAF8379191.1"/>
    <property type="molecule type" value="Genomic_DNA"/>
</dbReference>
<evidence type="ECO:0000313" key="1">
    <source>
        <dbReference type="EMBL" id="KAF8379191.1"/>
    </source>
</evidence>
<proteinExistence type="predicted"/>
<name>A0A834YBQ4_TETSI</name>
<organism evidence="1 2">
    <name type="scientific">Tetracentron sinense</name>
    <name type="common">Spur-leaf</name>
    <dbReference type="NCBI Taxonomy" id="13715"/>
    <lineage>
        <taxon>Eukaryota</taxon>
        <taxon>Viridiplantae</taxon>
        <taxon>Streptophyta</taxon>
        <taxon>Embryophyta</taxon>
        <taxon>Tracheophyta</taxon>
        <taxon>Spermatophyta</taxon>
        <taxon>Magnoliopsida</taxon>
        <taxon>Trochodendrales</taxon>
        <taxon>Trochodendraceae</taxon>
        <taxon>Tetracentron</taxon>
    </lineage>
</organism>
<sequence>MTVKELETHVASLTTQLATLATSVQELIHERQDQRRTNETILQTLQTLMTTHPEQRLIPNPQGAIIQGKTLHIDFPKFTGDDPEGWAGVRLLHPMSLTHAFDLTLCQEDAINATTAYYAAKGSFQSSLRTIAAQSASKPTASTATLPPGGVCYMEKGVLVTVYVERPRRRRVSSNNNDPFKQRLRQYRKGIVAGRGFDRRAELLHYSHSLRLSARLAASTPIPPIPTASNTHQPITKVQKKWGFVSKLFSKLRKQR</sequence>
<gene>
    <name evidence="1" type="ORF">HHK36_028620</name>
</gene>
<protein>
    <submittedName>
        <fullName evidence="1">Uncharacterized protein</fullName>
    </submittedName>
</protein>